<dbReference type="CDD" id="cd04163">
    <property type="entry name" value="Era"/>
    <property type="match status" value="1"/>
</dbReference>
<dbReference type="PANTHER" id="PTHR42698:SF1">
    <property type="entry name" value="GTPASE ERA, MITOCHONDRIAL"/>
    <property type="match status" value="1"/>
</dbReference>
<dbReference type="GO" id="GO:0005525">
    <property type="term" value="F:GTP binding"/>
    <property type="evidence" value="ECO:0007669"/>
    <property type="project" value="UniProtKB-UniRule"/>
</dbReference>
<name>A0A4R0XSY8_9MOLU</name>
<evidence type="ECO:0000256" key="5">
    <source>
        <dbReference type="ARBA" id="ARBA00023134"/>
    </source>
</evidence>
<evidence type="ECO:0000313" key="11">
    <source>
        <dbReference type="EMBL" id="TCG10847.1"/>
    </source>
</evidence>
<dbReference type="InterPro" id="IPR005225">
    <property type="entry name" value="Small_GTP-bd"/>
</dbReference>
<feature type="region of interest" description="G1" evidence="7">
    <location>
        <begin position="10"/>
        <end position="17"/>
    </location>
</feature>
<evidence type="ECO:0000256" key="1">
    <source>
        <dbReference type="ARBA" id="ARBA00007921"/>
    </source>
</evidence>
<feature type="binding site" evidence="6">
    <location>
        <begin position="118"/>
        <end position="121"/>
    </location>
    <ligand>
        <name>GTP</name>
        <dbReference type="ChEBI" id="CHEBI:37565"/>
    </ligand>
</feature>
<dbReference type="InterPro" id="IPR004044">
    <property type="entry name" value="KH_dom_type_2"/>
</dbReference>
<evidence type="ECO:0000259" key="10">
    <source>
        <dbReference type="PROSITE" id="PS51713"/>
    </source>
</evidence>
<keyword evidence="5 6" id="KW-0342">GTP-binding</keyword>
<keyword evidence="3 6" id="KW-0547">Nucleotide-binding</keyword>
<dbReference type="PROSITE" id="PS51713">
    <property type="entry name" value="G_ERA"/>
    <property type="match status" value="1"/>
</dbReference>
<feature type="domain" description="KH type-2" evidence="9">
    <location>
        <begin position="200"/>
        <end position="276"/>
    </location>
</feature>
<feature type="binding site" evidence="6">
    <location>
        <begin position="57"/>
        <end position="61"/>
    </location>
    <ligand>
        <name>GTP</name>
        <dbReference type="ChEBI" id="CHEBI:37565"/>
    </ligand>
</feature>
<dbReference type="InterPro" id="IPR009019">
    <property type="entry name" value="KH_sf_prok-type"/>
</dbReference>
<keyword evidence="6" id="KW-0699">rRNA-binding</keyword>
<accession>A0A4R0XSY8</accession>
<comment type="function">
    <text evidence="6">An essential GTPase that binds both GDP and GTP, with rapid nucleotide exchange. Plays a role in 16S rRNA processing and 30S ribosomal subunit biogenesis and possibly also in cell cycle regulation and energy metabolism.</text>
</comment>
<dbReference type="InterPro" id="IPR006073">
    <property type="entry name" value="GTP-bd"/>
</dbReference>
<feature type="region of interest" description="G2" evidence="7">
    <location>
        <begin position="36"/>
        <end position="40"/>
    </location>
</feature>
<dbReference type="InterPro" id="IPR005662">
    <property type="entry name" value="GTPase_Era-like"/>
</dbReference>
<dbReference type="GO" id="GO:0005829">
    <property type="term" value="C:cytosol"/>
    <property type="evidence" value="ECO:0007669"/>
    <property type="project" value="TreeGrafter"/>
</dbReference>
<protein>
    <recommendedName>
        <fullName evidence="2 6">GTPase Era</fullName>
    </recommendedName>
</protein>
<dbReference type="InterPro" id="IPR030388">
    <property type="entry name" value="G_ERA_dom"/>
</dbReference>
<dbReference type="InterPro" id="IPR027417">
    <property type="entry name" value="P-loop_NTPase"/>
</dbReference>
<evidence type="ECO:0000256" key="8">
    <source>
        <dbReference type="RuleBase" id="RU003761"/>
    </source>
</evidence>
<dbReference type="OrthoDB" id="9805918at2"/>
<evidence type="ECO:0000256" key="3">
    <source>
        <dbReference type="ARBA" id="ARBA00022741"/>
    </source>
</evidence>
<dbReference type="NCBIfam" id="TIGR00231">
    <property type="entry name" value="small_GTP"/>
    <property type="match status" value="1"/>
</dbReference>
<organism evidence="11 12">
    <name type="scientific">Mycoplasma todarodis</name>
    <dbReference type="NCBI Taxonomy" id="1937191"/>
    <lineage>
        <taxon>Bacteria</taxon>
        <taxon>Bacillati</taxon>
        <taxon>Mycoplasmatota</taxon>
        <taxon>Mollicutes</taxon>
        <taxon>Mycoplasmataceae</taxon>
        <taxon>Mycoplasma</taxon>
    </lineage>
</organism>
<dbReference type="CDD" id="cd22534">
    <property type="entry name" value="KH-II_Era"/>
    <property type="match status" value="1"/>
</dbReference>
<dbReference type="GO" id="GO:0000028">
    <property type="term" value="P:ribosomal small subunit assembly"/>
    <property type="evidence" value="ECO:0007669"/>
    <property type="project" value="TreeGrafter"/>
</dbReference>
<comment type="similarity">
    <text evidence="1 6 7 8">Belongs to the TRAFAC class TrmE-Era-EngA-EngB-Septin-like GTPase superfamily. Era GTPase family.</text>
</comment>
<dbReference type="RefSeq" id="WP_131613544.1">
    <property type="nucleotide sequence ID" value="NZ_PSZP01000020.1"/>
</dbReference>
<feature type="domain" description="Era-type G" evidence="10">
    <location>
        <begin position="2"/>
        <end position="169"/>
    </location>
</feature>
<dbReference type="SUPFAM" id="SSF54814">
    <property type="entry name" value="Prokaryotic type KH domain (KH-domain type II)"/>
    <property type="match status" value="1"/>
</dbReference>
<dbReference type="PROSITE" id="PS50823">
    <property type="entry name" value="KH_TYPE_2"/>
    <property type="match status" value="1"/>
</dbReference>
<keyword evidence="12" id="KW-1185">Reference proteome</keyword>
<evidence type="ECO:0000313" key="12">
    <source>
        <dbReference type="Proteomes" id="UP000291072"/>
    </source>
</evidence>
<dbReference type="PANTHER" id="PTHR42698">
    <property type="entry name" value="GTPASE ERA"/>
    <property type="match status" value="1"/>
</dbReference>
<evidence type="ECO:0000256" key="7">
    <source>
        <dbReference type="PROSITE-ProRule" id="PRU01050"/>
    </source>
</evidence>
<dbReference type="InterPro" id="IPR015946">
    <property type="entry name" value="KH_dom-like_a/b"/>
</dbReference>
<reference evidence="11 12" key="1">
    <citation type="submission" date="2018-02" db="EMBL/GenBank/DDBJ databases">
        <title>Mycoplasma marinum and Mycoplasma todarodis sp. nov., moderately halophilic and psychrotolerant mycoplasmas isolated from cephalopods.</title>
        <authorList>
            <person name="Viver T."/>
        </authorList>
    </citation>
    <scope>NUCLEOTIDE SEQUENCE [LARGE SCALE GENOMIC DNA]</scope>
    <source>
        <strain evidence="11 12">5H</strain>
    </source>
</reference>
<comment type="caution">
    <text evidence="11">The sequence shown here is derived from an EMBL/GenBank/DDBJ whole genome shotgun (WGS) entry which is preliminary data.</text>
</comment>
<dbReference type="HAMAP" id="MF_00367">
    <property type="entry name" value="GTPase_Era"/>
    <property type="match status" value="1"/>
</dbReference>
<evidence type="ECO:0000256" key="6">
    <source>
        <dbReference type="HAMAP-Rule" id="MF_00367"/>
    </source>
</evidence>
<dbReference type="Pfam" id="PF07650">
    <property type="entry name" value="KH_2"/>
    <property type="match status" value="1"/>
</dbReference>
<dbReference type="Gene3D" id="3.30.300.20">
    <property type="match status" value="1"/>
</dbReference>
<dbReference type="Gene3D" id="3.40.50.300">
    <property type="entry name" value="P-loop containing nucleotide triphosphate hydrolases"/>
    <property type="match status" value="1"/>
</dbReference>
<dbReference type="AlphaFoldDB" id="A0A4R0XSY8"/>
<dbReference type="EMBL" id="PSZP01000020">
    <property type="protein sequence ID" value="TCG10847.1"/>
    <property type="molecule type" value="Genomic_DNA"/>
</dbReference>
<keyword evidence="6" id="KW-0472">Membrane</keyword>
<evidence type="ECO:0000256" key="2">
    <source>
        <dbReference type="ARBA" id="ARBA00020484"/>
    </source>
</evidence>
<keyword evidence="4 6" id="KW-0694">RNA-binding</keyword>
<feature type="binding site" evidence="6">
    <location>
        <begin position="10"/>
        <end position="17"/>
    </location>
    <ligand>
        <name>GTP</name>
        <dbReference type="ChEBI" id="CHEBI:37565"/>
    </ligand>
</feature>
<dbReference type="GO" id="GO:0005886">
    <property type="term" value="C:plasma membrane"/>
    <property type="evidence" value="ECO:0007669"/>
    <property type="project" value="UniProtKB-SubCell"/>
</dbReference>
<dbReference type="Proteomes" id="UP000291072">
    <property type="component" value="Unassembled WGS sequence"/>
</dbReference>
<feature type="region of interest" description="G5" evidence="7">
    <location>
        <begin position="147"/>
        <end position="149"/>
    </location>
</feature>
<keyword evidence="6" id="KW-0963">Cytoplasm</keyword>
<feature type="region of interest" description="G4" evidence="7">
    <location>
        <begin position="118"/>
        <end position="121"/>
    </location>
</feature>
<dbReference type="Pfam" id="PF01926">
    <property type="entry name" value="MMR_HSR1"/>
    <property type="match status" value="1"/>
</dbReference>
<dbReference type="GO" id="GO:0070181">
    <property type="term" value="F:small ribosomal subunit rRNA binding"/>
    <property type="evidence" value="ECO:0007669"/>
    <property type="project" value="UniProtKB-UniRule"/>
</dbReference>
<dbReference type="NCBIfam" id="TIGR00436">
    <property type="entry name" value="era"/>
    <property type="match status" value="1"/>
</dbReference>
<sequence>MKTGFVAILGRPNVGKSTLLNAIMDYKVSITSDKPQTTRDQIRGIYNDKDSQIIFIDTPGIHKPKQKLGESLNEASYKALEDVDVVLFLQPADEKIGPGDKMILEKINKQKNKVAILTKVDLEDDFELLKEKAEILKNEYGFEVVLGTSVEIQRTVDQVIKELKERLPEGHKFYDTDQLTDKSLRFIAKEIIRESAINMLRDELPHSIGVEIMEFKEREEQYDISARIYCERESQKGIIVGAQGSKIKRIGISARKKMAYTFDQKIHLDLKVKVNKNWTEDVQKIKKMGY</sequence>
<evidence type="ECO:0000259" key="9">
    <source>
        <dbReference type="PROSITE" id="PS50823"/>
    </source>
</evidence>
<dbReference type="GO" id="GO:0043024">
    <property type="term" value="F:ribosomal small subunit binding"/>
    <property type="evidence" value="ECO:0007669"/>
    <property type="project" value="TreeGrafter"/>
</dbReference>
<keyword evidence="6" id="KW-1003">Cell membrane</keyword>
<comment type="subunit">
    <text evidence="6">Monomer.</text>
</comment>
<dbReference type="NCBIfam" id="NF000908">
    <property type="entry name" value="PRK00089.1"/>
    <property type="match status" value="1"/>
</dbReference>
<keyword evidence="6" id="KW-0690">Ribosome biogenesis</keyword>
<gene>
    <name evidence="6" type="primary">era</name>
    <name evidence="11" type="ORF">C4B25_02835</name>
</gene>
<dbReference type="GO" id="GO:0003924">
    <property type="term" value="F:GTPase activity"/>
    <property type="evidence" value="ECO:0007669"/>
    <property type="project" value="UniProtKB-UniRule"/>
</dbReference>
<evidence type="ECO:0000256" key="4">
    <source>
        <dbReference type="ARBA" id="ARBA00022884"/>
    </source>
</evidence>
<comment type="subcellular location">
    <subcellularLocation>
        <location evidence="6">Cytoplasm</location>
    </subcellularLocation>
    <subcellularLocation>
        <location evidence="6">Cell membrane</location>
        <topology evidence="6">Peripheral membrane protein</topology>
    </subcellularLocation>
</comment>
<proteinExistence type="inferred from homology"/>
<dbReference type="SUPFAM" id="SSF52540">
    <property type="entry name" value="P-loop containing nucleoside triphosphate hydrolases"/>
    <property type="match status" value="1"/>
</dbReference>
<feature type="region of interest" description="G3" evidence="7">
    <location>
        <begin position="57"/>
        <end position="60"/>
    </location>
</feature>